<dbReference type="STRING" id="43775.SAMN04489760_10356"/>
<protein>
    <submittedName>
        <fullName evidence="1">Uncharacterized protein</fullName>
    </submittedName>
</protein>
<dbReference type="AlphaFoldDB" id="A0A1H7V6B3"/>
<accession>A0A1H7V6B3</accession>
<sequence>MSSVGDLIDAYCLRCKLTLSHVVLFEVGGIIQKVKCRTCGAEHKYRGTKPEKQSGVTLLKRTRTRDRATPPSSSKPEKVKPVLMEWTQKIGDLKDEGEVRIYSLQDSYSRGDVIRHPSFGIGFVEKIISETRMDVLFKDALRRMAMSLKAP</sequence>
<reference evidence="1 2" key="1">
    <citation type="submission" date="2016-10" db="EMBL/GenBank/DDBJ databases">
        <authorList>
            <person name="de Groot N.N."/>
        </authorList>
    </citation>
    <scope>NUCLEOTIDE SEQUENCE [LARGE SCALE GENOMIC DNA]</scope>
    <source>
        <strain evidence="1 2">DSM 8423</strain>
    </source>
</reference>
<name>A0A1H7V6B3_9BACT</name>
<dbReference type="RefSeq" id="WP_093882197.1">
    <property type="nucleotide sequence ID" value="NZ_FOBS01000003.1"/>
</dbReference>
<keyword evidence="2" id="KW-1185">Reference proteome</keyword>
<evidence type="ECO:0000313" key="2">
    <source>
        <dbReference type="Proteomes" id="UP000198744"/>
    </source>
</evidence>
<gene>
    <name evidence="1" type="ORF">SAMN04489760_10356</name>
</gene>
<organism evidence="1 2">
    <name type="scientific">Syntrophus gentianae</name>
    <dbReference type="NCBI Taxonomy" id="43775"/>
    <lineage>
        <taxon>Bacteria</taxon>
        <taxon>Pseudomonadati</taxon>
        <taxon>Thermodesulfobacteriota</taxon>
        <taxon>Syntrophia</taxon>
        <taxon>Syntrophales</taxon>
        <taxon>Syntrophaceae</taxon>
        <taxon>Syntrophus</taxon>
    </lineage>
</organism>
<proteinExistence type="predicted"/>
<dbReference type="EMBL" id="FOBS01000003">
    <property type="protein sequence ID" value="SEM04791.1"/>
    <property type="molecule type" value="Genomic_DNA"/>
</dbReference>
<dbReference type="OrthoDB" id="129834at2"/>
<dbReference type="Proteomes" id="UP000198744">
    <property type="component" value="Unassembled WGS sequence"/>
</dbReference>
<evidence type="ECO:0000313" key="1">
    <source>
        <dbReference type="EMBL" id="SEM04791.1"/>
    </source>
</evidence>